<dbReference type="Proteomes" id="UP001057348">
    <property type="component" value="Chromosome"/>
</dbReference>
<evidence type="ECO:0000313" key="2">
    <source>
        <dbReference type="EMBL" id="USP95516.1"/>
    </source>
</evidence>
<keyword evidence="1" id="KW-0472">Membrane</keyword>
<keyword evidence="1" id="KW-0812">Transmembrane</keyword>
<gene>
    <name evidence="2" type="ORF">MKF32_20405</name>
</gene>
<feature type="transmembrane region" description="Helical" evidence="1">
    <location>
        <begin position="36"/>
        <end position="54"/>
    </location>
</feature>
<proteinExistence type="predicted"/>
<sequence>MFDKLIGLYFKFSIYLTHLLIFSIILASFHPQVFTHFFNAIVKLIPVSIINYFIEKNINQTDVFYIFTIVSAISGIGLIWNYFFPRNYIKKMREVGLDVITEYPSFHMASIYNKSSELTTLFLLSITLFIETNVTSLSPFKSLVLNLLQNAPFVFLFCCIGTAGAILNCVALIMSGFATIIEKKDKL</sequence>
<feature type="transmembrane region" description="Helical" evidence="1">
    <location>
        <begin position="153"/>
        <end position="181"/>
    </location>
</feature>
<feature type="transmembrane region" description="Helical" evidence="1">
    <location>
        <begin position="63"/>
        <end position="83"/>
    </location>
</feature>
<name>A0ABY4XYV1_BACVA</name>
<accession>A0ABY4XYV1</accession>
<organism evidence="2 3">
    <name type="scientific">Bacillus vallismortis</name>
    <dbReference type="NCBI Taxonomy" id="72361"/>
    <lineage>
        <taxon>Bacteria</taxon>
        <taxon>Bacillati</taxon>
        <taxon>Bacillota</taxon>
        <taxon>Bacilli</taxon>
        <taxon>Bacillales</taxon>
        <taxon>Bacillaceae</taxon>
        <taxon>Bacillus</taxon>
    </lineage>
</organism>
<protein>
    <submittedName>
        <fullName evidence="2">Uncharacterized protein</fullName>
    </submittedName>
</protein>
<reference evidence="2" key="1">
    <citation type="submission" date="2022-02" db="EMBL/GenBank/DDBJ databases">
        <title>Draft Genome Sequence of Bacillus vallismortis Strain BL01, Isolated from Artemisia lerchiana Web. Roots.</title>
        <authorList>
            <person name="Chebotar V.K."/>
            <person name="Gancheva M.S."/>
            <person name="Chizhevskaya E.P."/>
            <person name="Komarova O.V."/>
            <person name="Baganova M.E."/>
            <person name="Zaplatkin A.N."/>
            <person name="Pishchik V.N."/>
        </authorList>
    </citation>
    <scope>NUCLEOTIDE SEQUENCE</scope>
    <source>
        <strain evidence="2">BL01</strain>
    </source>
</reference>
<keyword evidence="1" id="KW-1133">Transmembrane helix</keyword>
<dbReference type="RefSeq" id="WP_217828093.1">
    <property type="nucleotide sequence ID" value="NZ_CP092751.1"/>
</dbReference>
<feature type="transmembrane region" description="Helical" evidence="1">
    <location>
        <begin position="12"/>
        <end position="30"/>
    </location>
</feature>
<dbReference type="EMBL" id="CP092751">
    <property type="protein sequence ID" value="USP95516.1"/>
    <property type="molecule type" value="Genomic_DNA"/>
</dbReference>
<evidence type="ECO:0000313" key="3">
    <source>
        <dbReference type="Proteomes" id="UP001057348"/>
    </source>
</evidence>
<keyword evidence="3" id="KW-1185">Reference proteome</keyword>
<evidence type="ECO:0000256" key="1">
    <source>
        <dbReference type="SAM" id="Phobius"/>
    </source>
</evidence>